<evidence type="ECO:0000256" key="2">
    <source>
        <dbReference type="ARBA" id="ARBA00009607"/>
    </source>
</evidence>
<comment type="caution">
    <text evidence="9">The sequence shown here is derived from an EMBL/GenBank/DDBJ whole genome shotgun (WGS) entry which is preliminary data.</text>
</comment>
<feature type="non-terminal residue" evidence="9">
    <location>
        <position position="1"/>
    </location>
</feature>
<proteinExistence type="inferred from homology"/>
<comment type="similarity">
    <text evidence="2">Belongs to the PEN-2 family.</text>
</comment>
<gene>
    <name evidence="9" type="ORF">PMAYCL1PPCAC_09199</name>
</gene>
<dbReference type="GO" id="GO:0070765">
    <property type="term" value="C:gamma-secretase complex"/>
    <property type="evidence" value="ECO:0007669"/>
    <property type="project" value="TreeGrafter"/>
</dbReference>
<evidence type="ECO:0000256" key="1">
    <source>
        <dbReference type="ARBA" id="ARBA00004141"/>
    </source>
</evidence>
<sequence length="104" mass="11964">IDKMDFSKQTDEKKAHYCKKYTIIGCFLLPFVWLTSLVIFTPFALRGEPSAHRTTVRRCLAASAVGVLLWTSLLVGWESAFQHYRSLHAVWTENWAFLLPVGKF</sequence>
<comment type="subcellular location">
    <subcellularLocation>
        <location evidence="1">Membrane</location>
        <topology evidence="1">Multi-pass membrane protein</topology>
    </subcellularLocation>
</comment>
<dbReference type="EMBL" id="BTRK01000002">
    <property type="protein sequence ID" value="GMR39004.1"/>
    <property type="molecule type" value="Genomic_DNA"/>
</dbReference>
<reference evidence="10" key="1">
    <citation type="submission" date="2022-10" db="EMBL/GenBank/DDBJ databases">
        <title>Genome assembly of Pristionchus species.</title>
        <authorList>
            <person name="Yoshida K."/>
            <person name="Sommer R.J."/>
        </authorList>
    </citation>
    <scope>NUCLEOTIDE SEQUENCE [LARGE SCALE GENOMIC DNA]</scope>
    <source>
        <strain evidence="10">RS5460</strain>
    </source>
</reference>
<evidence type="ECO:0000313" key="9">
    <source>
        <dbReference type="EMBL" id="GMR39004.1"/>
    </source>
</evidence>
<dbReference type="GO" id="GO:0007219">
    <property type="term" value="P:Notch signaling pathway"/>
    <property type="evidence" value="ECO:0007669"/>
    <property type="project" value="UniProtKB-KW"/>
</dbReference>
<evidence type="ECO:0000256" key="4">
    <source>
        <dbReference type="ARBA" id="ARBA00022692"/>
    </source>
</evidence>
<keyword evidence="4 8" id="KW-0812">Transmembrane</keyword>
<dbReference type="PANTHER" id="PTHR16318:SF0">
    <property type="entry name" value="GAMMA-SECRETASE SUBUNIT PEN-2"/>
    <property type="match status" value="1"/>
</dbReference>
<accession>A0AAN5CDS2</accession>
<dbReference type="Proteomes" id="UP001328107">
    <property type="component" value="Unassembled WGS sequence"/>
</dbReference>
<evidence type="ECO:0000256" key="6">
    <source>
        <dbReference type="ARBA" id="ARBA00022989"/>
    </source>
</evidence>
<dbReference type="Pfam" id="PF10251">
    <property type="entry name" value="PEN-2"/>
    <property type="match status" value="1"/>
</dbReference>
<feature type="transmembrane region" description="Helical" evidence="8">
    <location>
        <begin position="60"/>
        <end position="77"/>
    </location>
</feature>
<feature type="transmembrane region" description="Helical" evidence="8">
    <location>
        <begin position="21"/>
        <end position="40"/>
    </location>
</feature>
<keyword evidence="10" id="KW-1185">Reference proteome</keyword>
<evidence type="ECO:0000256" key="7">
    <source>
        <dbReference type="ARBA" id="ARBA00023136"/>
    </source>
</evidence>
<protein>
    <recommendedName>
        <fullName evidence="3">Gamma-secretase subunit PEN-2</fullName>
    </recommendedName>
</protein>
<keyword evidence="6 8" id="KW-1133">Transmembrane helix</keyword>
<dbReference type="AlphaFoldDB" id="A0AAN5CDS2"/>
<name>A0AAN5CDS2_9BILA</name>
<evidence type="ECO:0000256" key="3">
    <source>
        <dbReference type="ARBA" id="ARBA00018306"/>
    </source>
</evidence>
<dbReference type="PANTHER" id="PTHR16318">
    <property type="entry name" value="GAMMA-SECRETASE SUBUNIT PEN-2"/>
    <property type="match status" value="1"/>
</dbReference>
<keyword evidence="7 8" id="KW-0472">Membrane</keyword>
<evidence type="ECO:0000256" key="8">
    <source>
        <dbReference type="SAM" id="Phobius"/>
    </source>
</evidence>
<keyword evidence="5" id="KW-0914">Notch signaling pathway</keyword>
<evidence type="ECO:0000256" key="5">
    <source>
        <dbReference type="ARBA" id="ARBA00022976"/>
    </source>
</evidence>
<evidence type="ECO:0000313" key="10">
    <source>
        <dbReference type="Proteomes" id="UP001328107"/>
    </source>
</evidence>
<dbReference type="InterPro" id="IPR019379">
    <property type="entry name" value="Gamma_Secretase_Asp_P_PEN2"/>
</dbReference>
<organism evidence="9 10">
    <name type="scientific">Pristionchus mayeri</name>
    <dbReference type="NCBI Taxonomy" id="1317129"/>
    <lineage>
        <taxon>Eukaryota</taxon>
        <taxon>Metazoa</taxon>
        <taxon>Ecdysozoa</taxon>
        <taxon>Nematoda</taxon>
        <taxon>Chromadorea</taxon>
        <taxon>Rhabditida</taxon>
        <taxon>Rhabditina</taxon>
        <taxon>Diplogasteromorpha</taxon>
        <taxon>Diplogasteroidea</taxon>
        <taxon>Neodiplogasteridae</taxon>
        <taxon>Pristionchus</taxon>
    </lineage>
</organism>